<feature type="transmembrane region" description="Helical" evidence="6">
    <location>
        <begin position="165"/>
        <end position="187"/>
    </location>
</feature>
<evidence type="ECO:0000256" key="3">
    <source>
        <dbReference type="ARBA" id="ARBA00022692"/>
    </source>
</evidence>
<dbReference type="RefSeq" id="WP_238745277.1">
    <property type="nucleotide sequence ID" value="NZ_JAKOOW010000006.1"/>
</dbReference>
<evidence type="ECO:0000313" key="7">
    <source>
        <dbReference type="EMBL" id="MCG6503192.1"/>
    </source>
</evidence>
<dbReference type="PANTHER" id="PTHR12608:SF1">
    <property type="entry name" value="TRANSMEMBRANE PROTEIN 165"/>
    <property type="match status" value="1"/>
</dbReference>
<dbReference type="Pfam" id="PF01169">
    <property type="entry name" value="GDT1"/>
    <property type="match status" value="2"/>
</dbReference>
<feature type="transmembrane region" description="Helical" evidence="6">
    <location>
        <begin position="97"/>
        <end position="113"/>
    </location>
</feature>
<gene>
    <name evidence="7" type="ORF">MB824_01575</name>
</gene>
<evidence type="ECO:0000256" key="5">
    <source>
        <dbReference type="ARBA" id="ARBA00023136"/>
    </source>
</evidence>
<name>A0ABS9NK72_9NEIS</name>
<comment type="subcellular location">
    <subcellularLocation>
        <location evidence="1 6">Membrane</location>
        <topology evidence="1 6">Multi-pass membrane protein</topology>
    </subcellularLocation>
</comment>
<feature type="transmembrane region" description="Helical" evidence="6">
    <location>
        <begin position="36"/>
        <end position="61"/>
    </location>
</feature>
<evidence type="ECO:0000256" key="1">
    <source>
        <dbReference type="ARBA" id="ARBA00004141"/>
    </source>
</evidence>
<evidence type="ECO:0000256" key="6">
    <source>
        <dbReference type="RuleBase" id="RU365102"/>
    </source>
</evidence>
<dbReference type="Proteomes" id="UP001298424">
    <property type="component" value="Unassembled WGS sequence"/>
</dbReference>
<protein>
    <recommendedName>
        <fullName evidence="6">GDT1 family protein</fullName>
    </recommendedName>
</protein>
<keyword evidence="3 6" id="KW-0812">Transmembrane</keyword>
<organism evidence="7 8">
    <name type="scientific">Kingella pumchi</name>
    <dbReference type="NCBI Taxonomy" id="2779506"/>
    <lineage>
        <taxon>Bacteria</taxon>
        <taxon>Pseudomonadati</taxon>
        <taxon>Pseudomonadota</taxon>
        <taxon>Betaproteobacteria</taxon>
        <taxon>Neisseriales</taxon>
        <taxon>Neisseriaceae</taxon>
        <taxon>Kingella</taxon>
    </lineage>
</organism>
<keyword evidence="4 6" id="KW-1133">Transmembrane helix</keyword>
<comment type="caution">
    <text evidence="7">The sequence shown here is derived from an EMBL/GenBank/DDBJ whole genome shotgun (WGS) entry which is preliminary data.</text>
</comment>
<evidence type="ECO:0000256" key="4">
    <source>
        <dbReference type="ARBA" id="ARBA00022989"/>
    </source>
</evidence>
<evidence type="ECO:0000313" key="8">
    <source>
        <dbReference type="Proteomes" id="UP001298424"/>
    </source>
</evidence>
<reference evidence="7 8" key="1">
    <citation type="submission" date="2022-02" db="EMBL/GenBank/DDBJ databases">
        <title>Genome sequence data of Kingella unionensis sp. nov. strain CICC 24913 (CCUG 75125).</title>
        <authorList>
            <person name="Xiao M."/>
        </authorList>
    </citation>
    <scope>NUCLEOTIDE SEQUENCE [LARGE SCALE GENOMIC DNA]</scope>
    <source>
        <strain evidence="7 8">CICC 24913</strain>
    </source>
</reference>
<keyword evidence="8" id="KW-1185">Reference proteome</keyword>
<dbReference type="EMBL" id="JAKOOW010000006">
    <property type="protein sequence ID" value="MCG6503192.1"/>
    <property type="molecule type" value="Genomic_DNA"/>
</dbReference>
<dbReference type="PANTHER" id="PTHR12608">
    <property type="entry name" value="TRANSMEMBRANE PROTEIN HTP-1 RELATED"/>
    <property type="match status" value="1"/>
</dbReference>
<comment type="similarity">
    <text evidence="2 6">Belongs to the GDT1 family.</text>
</comment>
<keyword evidence="5 6" id="KW-0472">Membrane</keyword>
<accession>A0ABS9NK72</accession>
<feature type="transmembrane region" description="Helical" evidence="6">
    <location>
        <begin position="67"/>
        <end position="85"/>
    </location>
</feature>
<evidence type="ECO:0000256" key="2">
    <source>
        <dbReference type="ARBA" id="ARBA00009190"/>
    </source>
</evidence>
<feature type="transmembrane region" description="Helical" evidence="6">
    <location>
        <begin position="133"/>
        <end position="153"/>
    </location>
</feature>
<dbReference type="InterPro" id="IPR001727">
    <property type="entry name" value="GDT1-like"/>
</dbReference>
<sequence>MEAFFSSTVGVFIAEIGDKTQLLTLFLAARFADKKAVIAGIFAATLLNHLLSAVLGVMIASRIAPEIVKWTVGMSFIAVGLWLLVPDKDDDGDRCRWLKYGAFFATLVLFFLAEIGDKTQIATVLLAARYDAWPAVVAGSVIGLMAANVPVAYCGELVAKIPARAVRITACAVFCVLGVLTLLGAGLTL</sequence>
<proteinExistence type="inferred from homology"/>